<dbReference type="InterPro" id="IPR007712">
    <property type="entry name" value="RelE/ParE_toxin"/>
</dbReference>
<dbReference type="PANTHER" id="PTHR33755">
    <property type="entry name" value="TOXIN PARE1-RELATED"/>
    <property type="match status" value="1"/>
</dbReference>
<dbReference type="PANTHER" id="PTHR33755:SF9">
    <property type="entry name" value="TOXIN PARE1"/>
    <property type="match status" value="1"/>
</dbReference>
<dbReference type="Gene3D" id="3.30.2310.20">
    <property type="entry name" value="RelE-like"/>
    <property type="match status" value="1"/>
</dbReference>
<dbReference type="InterPro" id="IPR028344">
    <property type="entry name" value="ParE1/4"/>
</dbReference>
<dbReference type="Proteomes" id="UP000030152">
    <property type="component" value="Unassembled WGS sequence"/>
</dbReference>
<evidence type="ECO:0000256" key="3">
    <source>
        <dbReference type="PIRNR" id="PIRNR029218"/>
    </source>
</evidence>
<evidence type="ECO:0000313" key="4">
    <source>
        <dbReference type="EMBL" id="KGO88352.1"/>
    </source>
</evidence>
<dbReference type="RefSeq" id="WP_020211348.1">
    <property type="nucleotide sequence ID" value="NZ_JRLX01000001.1"/>
</dbReference>
<organism evidence="4 5">
    <name type="scientific">Flavobacterium rivuli WB 3.3-2 = DSM 21788</name>
    <dbReference type="NCBI Taxonomy" id="1121895"/>
    <lineage>
        <taxon>Bacteria</taxon>
        <taxon>Pseudomonadati</taxon>
        <taxon>Bacteroidota</taxon>
        <taxon>Flavobacteriia</taxon>
        <taxon>Flavobacteriales</taxon>
        <taxon>Flavobacteriaceae</taxon>
        <taxon>Flavobacterium</taxon>
    </lineage>
</organism>
<dbReference type="eggNOG" id="COG3668">
    <property type="taxonomic scope" value="Bacteria"/>
</dbReference>
<evidence type="ECO:0000313" key="5">
    <source>
        <dbReference type="Proteomes" id="UP000030152"/>
    </source>
</evidence>
<dbReference type="STRING" id="1121895.GCA_000378485_00223"/>
<evidence type="ECO:0000256" key="1">
    <source>
        <dbReference type="ARBA" id="ARBA00006226"/>
    </source>
</evidence>
<dbReference type="PIRSF" id="PIRSF029218">
    <property type="entry name" value="ParE"/>
    <property type="match status" value="1"/>
</dbReference>
<keyword evidence="2" id="KW-1277">Toxin-antitoxin system</keyword>
<dbReference type="OrthoDB" id="7173315at2"/>
<reference evidence="4 5" key="1">
    <citation type="submission" date="2013-09" db="EMBL/GenBank/DDBJ databases">
        <authorList>
            <person name="Zeng Z."/>
            <person name="Chen C."/>
        </authorList>
    </citation>
    <scope>NUCLEOTIDE SEQUENCE [LARGE SCALE GENOMIC DNA]</scope>
    <source>
        <strain evidence="4 5">WB 3.3-2</strain>
    </source>
</reference>
<dbReference type="EMBL" id="JRLX01000001">
    <property type="protein sequence ID" value="KGO88352.1"/>
    <property type="molecule type" value="Genomic_DNA"/>
</dbReference>
<dbReference type="InterPro" id="IPR051803">
    <property type="entry name" value="TA_system_RelE-like_toxin"/>
</dbReference>
<sequence length="97" mass="11497">MNNYRISKAAILDLEKIWVYTLKNWSADQADQYVSLLIDEIKYLATNFESGKNIDQIKHGFRVSKVKSHLIFYKKADEIIEVVRILHQRMDIKNQLK</sequence>
<name>A0A0A2M6S5_9FLAO</name>
<dbReference type="InterPro" id="IPR035093">
    <property type="entry name" value="RelE/ParE_toxin_dom_sf"/>
</dbReference>
<protein>
    <recommendedName>
        <fullName evidence="3">Toxin</fullName>
    </recommendedName>
</protein>
<comment type="caution">
    <text evidence="4">The sequence shown here is derived from an EMBL/GenBank/DDBJ whole genome shotgun (WGS) entry which is preliminary data.</text>
</comment>
<proteinExistence type="inferred from homology"/>
<dbReference type="Pfam" id="PF05016">
    <property type="entry name" value="ParE_toxin"/>
    <property type="match status" value="1"/>
</dbReference>
<keyword evidence="5" id="KW-1185">Reference proteome</keyword>
<evidence type="ECO:0000256" key="2">
    <source>
        <dbReference type="ARBA" id="ARBA00022649"/>
    </source>
</evidence>
<dbReference type="AlphaFoldDB" id="A0A0A2M6S5"/>
<comment type="similarity">
    <text evidence="1 3">Belongs to the RelE toxin family.</text>
</comment>
<gene>
    <name evidence="4" type="ORF">Q765_00065</name>
</gene>
<accession>A0A0A2M6S5</accession>